<evidence type="ECO:0000256" key="2">
    <source>
        <dbReference type="ARBA" id="ARBA00022912"/>
    </source>
</evidence>
<dbReference type="InterPro" id="IPR029006">
    <property type="entry name" value="ADF-H/Gelsolin-like_dom_sf"/>
</dbReference>
<evidence type="ECO:0000313" key="6">
    <source>
        <dbReference type="EMBL" id="KAJ4971685.1"/>
    </source>
</evidence>
<dbReference type="GO" id="GO:0004721">
    <property type="term" value="F:phosphoprotein phosphatase activity"/>
    <property type="evidence" value="ECO:0007669"/>
    <property type="project" value="UniProtKB-KW"/>
</dbReference>
<dbReference type="InterPro" id="IPR000387">
    <property type="entry name" value="Tyr_Pase_dom"/>
</dbReference>
<dbReference type="CDD" id="cd14498">
    <property type="entry name" value="DSP"/>
    <property type="match status" value="1"/>
</dbReference>
<gene>
    <name evidence="6" type="ORF">NE237_004784</name>
</gene>
<dbReference type="PROSITE" id="PS50056">
    <property type="entry name" value="TYR_PHOSPHATASE_2"/>
    <property type="match status" value="1"/>
</dbReference>
<dbReference type="AlphaFoldDB" id="A0A9Q0QTX2"/>
<feature type="domain" description="Tyrosine-protein phosphatase" evidence="4">
    <location>
        <begin position="164"/>
        <end position="306"/>
    </location>
</feature>
<dbReference type="SUPFAM" id="SSF55753">
    <property type="entry name" value="Actin depolymerizing proteins"/>
    <property type="match status" value="2"/>
</dbReference>
<protein>
    <recommendedName>
        <fullName evidence="8">Protein-tyrosine-phosphatase MKP1</fullName>
    </recommendedName>
</protein>
<accession>A0A9Q0QTX2</accession>
<sequence>MVGDEEDAAGSRGECQISGTVGGGGRKSFWRSASWSSRTLSQSPAPFDHVKVFADSHSSNAENNNGGGQFRRFPVPLTPRSQQNCKGRACLPPLQPLSIARRSLDEWPKAGSDDVGEWPQPPTPSGRGYKLREGLKLDLSSLQRNSDPNGTLVSKDRIAFFDMECSKVADHIYVGGDAVAKNRDILRQNGITHVLNCVGFVCPEYFKSDLVYKTLWLQDSPSEDITSILYDVFDYFEDVRELGGRVLVHCCQGVSRSTSLVIAYLMWREGQSFDDAFQYVKAARGIANPNMGFTCQLLQCQKRVHAIPLSPSSVLRMYRMAPHSPYDPLHLVPKMLNDPSPTALDSRGAFIVHVPSAIYVWVGRSCQPIMERDAKGAAFQVVRYERVQGPIITIEEGEEPSHFWDTFFNVPDSVDRSGSGVQIESATKVVPGERKVDLYDVDFELFQKAISGGVVPAFSTSGAGYETHLPARESNWSVLRRKFVSSDLKEFVSAPKVSLCRVYSDSMLIAGNWVNKFPHLSADLSSSSPHFSPSSFSSDSSTSFKSSSESPSLSPSTSSSTPSPAFASKADLPSLPSKTSLHPIPNLPESPKSDHASKPCSQGTSSPSKRLALSLAERRGSLSTSLKLPSLADDKSLSSRRDKVTFITLASQQNGMGGANNTCSWIEPCCKEKVSGSYEAAVIEKGDSTQECQLQMFLGASLNDQAGTNRGTPVKKYLLQEGQDLSFFVGSVDIVSDFGNPINPIVCRWPTLERVEPFGTANLDSKAAFLFLVPSTRAGKQKDRMVYFWIGKSFKHDSHQIRLGVSSDVGDVEVIDWNQVVCEFLSTVGLPTDILIEVVKEELEPEEFIEMLKSLALPDKISQVAIEVISKGLLVWLALLLIMWLHIRAEQASQWAMVMVCSPKDLRVVAATWTFGDSPERIPMHMQHPTVTLDMAVELCRPPVLTLPPIPTIVNLL</sequence>
<evidence type="ECO:0000259" key="4">
    <source>
        <dbReference type="PROSITE" id="PS50054"/>
    </source>
</evidence>
<feature type="region of interest" description="Disordered" evidence="3">
    <location>
        <begin position="1"/>
        <end position="43"/>
    </location>
</feature>
<dbReference type="PROSITE" id="PS00383">
    <property type="entry name" value="TYR_PHOSPHATASE_1"/>
    <property type="match status" value="1"/>
</dbReference>
<feature type="region of interest" description="Disordered" evidence="3">
    <location>
        <begin position="108"/>
        <end position="129"/>
    </location>
</feature>
<dbReference type="Pfam" id="PF00782">
    <property type="entry name" value="DSPc"/>
    <property type="match status" value="1"/>
</dbReference>
<dbReference type="PROSITE" id="PS50054">
    <property type="entry name" value="TYR_PHOSPHATASE_DUAL"/>
    <property type="match status" value="1"/>
</dbReference>
<dbReference type="Proteomes" id="UP001141806">
    <property type="component" value="Unassembled WGS sequence"/>
</dbReference>
<keyword evidence="1" id="KW-0378">Hydrolase</keyword>
<comment type="caution">
    <text evidence="6">The sequence shown here is derived from an EMBL/GenBank/DDBJ whole genome shotgun (WGS) entry which is preliminary data.</text>
</comment>
<dbReference type="InterPro" id="IPR020422">
    <property type="entry name" value="TYR_PHOSPHATASE_DUAL_dom"/>
</dbReference>
<dbReference type="Gene3D" id="3.90.190.10">
    <property type="entry name" value="Protein tyrosine phosphatase superfamily"/>
    <property type="match status" value="1"/>
</dbReference>
<dbReference type="Pfam" id="PF25466">
    <property type="entry name" value="MPK1_gelsolin_C"/>
    <property type="match status" value="1"/>
</dbReference>
<reference evidence="6" key="1">
    <citation type="journal article" date="2023" name="Plant J.">
        <title>The genome of the king protea, Protea cynaroides.</title>
        <authorList>
            <person name="Chang J."/>
            <person name="Duong T.A."/>
            <person name="Schoeman C."/>
            <person name="Ma X."/>
            <person name="Roodt D."/>
            <person name="Barker N."/>
            <person name="Li Z."/>
            <person name="Van de Peer Y."/>
            <person name="Mizrachi E."/>
        </authorList>
    </citation>
    <scope>NUCLEOTIDE SEQUENCE</scope>
    <source>
        <tissue evidence="6">Young leaves</tissue>
    </source>
</reference>
<evidence type="ECO:0008006" key="8">
    <source>
        <dbReference type="Google" id="ProtNLM"/>
    </source>
</evidence>
<dbReference type="PANTHER" id="PTHR46381:SF4">
    <property type="entry name" value="PROTEIN-TYROSINE-PHOSPHATASE MKP1"/>
    <property type="match status" value="1"/>
</dbReference>
<evidence type="ECO:0000259" key="5">
    <source>
        <dbReference type="PROSITE" id="PS50056"/>
    </source>
</evidence>
<keyword evidence="2" id="KW-0904">Protein phosphatase</keyword>
<dbReference type="Gene3D" id="3.40.20.10">
    <property type="entry name" value="Severin"/>
    <property type="match status" value="1"/>
</dbReference>
<dbReference type="InterPro" id="IPR057528">
    <property type="entry name" value="MPK1_C"/>
</dbReference>
<dbReference type="InterPro" id="IPR000340">
    <property type="entry name" value="Dual-sp_phosphatase_cat-dom"/>
</dbReference>
<dbReference type="InterPro" id="IPR029021">
    <property type="entry name" value="Prot-tyrosine_phosphatase-like"/>
</dbReference>
<organism evidence="6 7">
    <name type="scientific">Protea cynaroides</name>
    <dbReference type="NCBI Taxonomy" id="273540"/>
    <lineage>
        <taxon>Eukaryota</taxon>
        <taxon>Viridiplantae</taxon>
        <taxon>Streptophyta</taxon>
        <taxon>Embryophyta</taxon>
        <taxon>Tracheophyta</taxon>
        <taxon>Spermatophyta</taxon>
        <taxon>Magnoliopsida</taxon>
        <taxon>Proteales</taxon>
        <taxon>Proteaceae</taxon>
        <taxon>Protea</taxon>
    </lineage>
</organism>
<feature type="compositionally biased region" description="Polar residues" evidence="3">
    <location>
        <begin position="599"/>
        <end position="608"/>
    </location>
</feature>
<proteinExistence type="predicted"/>
<dbReference type="SMART" id="SM00195">
    <property type="entry name" value="DSPc"/>
    <property type="match status" value="1"/>
</dbReference>
<feature type="compositionally biased region" description="Polar residues" evidence="3">
    <location>
        <begin position="31"/>
        <end position="43"/>
    </location>
</feature>
<evidence type="ECO:0000313" key="7">
    <source>
        <dbReference type="Proteomes" id="UP001141806"/>
    </source>
</evidence>
<dbReference type="SUPFAM" id="SSF52799">
    <property type="entry name" value="(Phosphotyrosine protein) phosphatases II"/>
    <property type="match status" value="1"/>
</dbReference>
<dbReference type="InterPro" id="IPR016130">
    <property type="entry name" value="Tyr_Pase_AS"/>
</dbReference>
<keyword evidence="7" id="KW-1185">Reference proteome</keyword>
<evidence type="ECO:0000256" key="1">
    <source>
        <dbReference type="ARBA" id="ARBA00022801"/>
    </source>
</evidence>
<dbReference type="OrthoDB" id="165342at2759"/>
<dbReference type="PANTHER" id="PTHR46381">
    <property type="entry name" value="MKPA PROTEIN"/>
    <property type="match status" value="1"/>
</dbReference>
<evidence type="ECO:0000256" key="3">
    <source>
        <dbReference type="SAM" id="MobiDB-lite"/>
    </source>
</evidence>
<dbReference type="EMBL" id="JAMYWD010000005">
    <property type="protein sequence ID" value="KAJ4971685.1"/>
    <property type="molecule type" value="Genomic_DNA"/>
</dbReference>
<feature type="compositionally biased region" description="Low complexity" evidence="3">
    <location>
        <begin position="546"/>
        <end position="569"/>
    </location>
</feature>
<feature type="domain" description="Tyrosine specific protein phosphatases" evidence="5">
    <location>
        <begin position="223"/>
        <end position="284"/>
    </location>
</feature>
<name>A0A9Q0QTX2_9MAGN</name>
<feature type="region of interest" description="Disordered" evidence="3">
    <location>
        <begin position="546"/>
        <end position="609"/>
    </location>
</feature>